<keyword evidence="4" id="KW-1185">Reference proteome</keyword>
<comment type="caution">
    <text evidence="3">The sequence shown here is derived from an EMBL/GenBank/DDBJ whole genome shotgun (WGS) entry which is preliminary data.</text>
</comment>
<dbReference type="InterPro" id="IPR036034">
    <property type="entry name" value="PDZ_sf"/>
</dbReference>
<dbReference type="PROSITE" id="PS50106">
    <property type="entry name" value="PDZ"/>
    <property type="match status" value="1"/>
</dbReference>
<dbReference type="PANTHER" id="PTHR31327:SF7">
    <property type="entry name" value="PDZ DOMAIN-CONTAINING PROTEIN"/>
    <property type="match status" value="1"/>
</dbReference>
<organism evidence="3 4">
    <name type="scientific">Cylicocyclus nassatus</name>
    <name type="common">Nematode worm</name>
    <dbReference type="NCBI Taxonomy" id="53992"/>
    <lineage>
        <taxon>Eukaryota</taxon>
        <taxon>Metazoa</taxon>
        <taxon>Ecdysozoa</taxon>
        <taxon>Nematoda</taxon>
        <taxon>Chromadorea</taxon>
        <taxon>Rhabditida</taxon>
        <taxon>Rhabditina</taxon>
        <taxon>Rhabditomorpha</taxon>
        <taxon>Strongyloidea</taxon>
        <taxon>Strongylidae</taxon>
        <taxon>Cylicocyclus</taxon>
    </lineage>
</organism>
<dbReference type="Proteomes" id="UP001176961">
    <property type="component" value="Unassembled WGS sequence"/>
</dbReference>
<feature type="region of interest" description="Disordered" evidence="1">
    <location>
        <begin position="178"/>
        <end position="216"/>
    </location>
</feature>
<dbReference type="Pfam" id="PF00595">
    <property type="entry name" value="PDZ"/>
    <property type="match status" value="1"/>
</dbReference>
<dbReference type="EMBL" id="CATQJL010000001">
    <property type="protein sequence ID" value="CAJ0588962.1"/>
    <property type="molecule type" value="Genomic_DNA"/>
</dbReference>
<reference evidence="3" key="1">
    <citation type="submission" date="2023-07" db="EMBL/GenBank/DDBJ databases">
        <authorList>
            <consortium name="CYATHOMIX"/>
        </authorList>
    </citation>
    <scope>NUCLEOTIDE SEQUENCE</scope>
    <source>
        <strain evidence="3">N/A</strain>
    </source>
</reference>
<proteinExistence type="predicted"/>
<evidence type="ECO:0000313" key="4">
    <source>
        <dbReference type="Proteomes" id="UP001176961"/>
    </source>
</evidence>
<dbReference type="InterPro" id="IPR040264">
    <property type="entry name" value="T15H9.4-like"/>
</dbReference>
<name>A0AA36DMY0_CYLNA</name>
<dbReference type="SUPFAM" id="SSF50156">
    <property type="entry name" value="PDZ domain-like"/>
    <property type="match status" value="1"/>
</dbReference>
<feature type="compositionally biased region" description="Basic and acidic residues" evidence="1">
    <location>
        <begin position="206"/>
        <end position="216"/>
    </location>
</feature>
<dbReference type="SMART" id="SM00228">
    <property type="entry name" value="PDZ"/>
    <property type="match status" value="1"/>
</dbReference>
<protein>
    <recommendedName>
        <fullName evidence="2">PDZ domain-containing protein</fullName>
    </recommendedName>
</protein>
<evidence type="ECO:0000256" key="1">
    <source>
        <dbReference type="SAM" id="MobiDB-lite"/>
    </source>
</evidence>
<feature type="domain" description="PDZ" evidence="2">
    <location>
        <begin position="30"/>
        <end position="91"/>
    </location>
</feature>
<accession>A0AA36DMY0</accession>
<dbReference type="CDD" id="cd00136">
    <property type="entry name" value="PDZ_canonical"/>
    <property type="match status" value="1"/>
</dbReference>
<dbReference type="PANTHER" id="PTHR31327">
    <property type="entry name" value="SPERM MEIOSIS PDZ DOMAIN CONTAINING PROTEINS-RELATED"/>
    <property type="match status" value="1"/>
</dbReference>
<evidence type="ECO:0000259" key="2">
    <source>
        <dbReference type="PROSITE" id="PS50106"/>
    </source>
</evidence>
<dbReference type="AlphaFoldDB" id="A0AA36DMY0"/>
<sequence length="216" mass="23919">MSSDSPEQEQYYLTPERQRNFVPKPGFAYFLVILRVTPGLRFGLGIKTYRNLVIVSRVEPGTLSADALQVADRIVDVNGKPVSDKDVAKTLILRSLQADGSVNMIVERAVEPAAKATMEGYLNASLYQPPSVAMASDVKSIVQRYFEKLKKGPSAKPVPALRRSNREYGRVQFQEGATHKSVQIGVDHQSKVHLLRKVPQRQPPPPHRDSAEGSGE</sequence>
<evidence type="ECO:0000313" key="3">
    <source>
        <dbReference type="EMBL" id="CAJ0588962.1"/>
    </source>
</evidence>
<dbReference type="InterPro" id="IPR001478">
    <property type="entry name" value="PDZ"/>
</dbReference>
<gene>
    <name evidence="3" type="ORF">CYNAS_LOCUS945</name>
</gene>
<dbReference type="Gene3D" id="2.30.42.10">
    <property type="match status" value="1"/>
</dbReference>